<dbReference type="AlphaFoldDB" id="A0A1Q9LI41"/>
<evidence type="ECO:0000313" key="2">
    <source>
        <dbReference type="EMBL" id="OLR91665.1"/>
    </source>
</evidence>
<proteinExistence type="predicted"/>
<protein>
    <recommendedName>
        <fullName evidence="1">Ferric siderophore reductase C-terminal domain-containing protein</fullName>
    </recommendedName>
</protein>
<dbReference type="Pfam" id="PF11575">
    <property type="entry name" value="FhuF_C"/>
    <property type="match status" value="1"/>
</dbReference>
<dbReference type="Proteomes" id="UP000186040">
    <property type="component" value="Unassembled WGS sequence"/>
</dbReference>
<keyword evidence="3" id="KW-1185">Reference proteome</keyword>
<evidence type="ECO:0000313" key="3">
    <source>
        <dbReference type="Proteomes" id="UP000186040"/>
    </source>
</evidence>
<dbReference type="EMBL" id="MKQR01000021">
    <property type="protein sequence ID" value="OLR91665.1"/>
    <property type="molecule type" value="Genomic_DNA"/>
</dbReference>
<organism evidence="2 3">
    <name type="scientific">Actinokineospora bangkokensis</name>
    <dbReference type="NCBI Taxonomy" id="1193682"/>
    <lineage>
        <taxon>Bacteria</taxon>
        <taxon>Bacillati</taxon>
        <taxon>Actinomycetota</taxon>
        <taxon>Actinomycetes</taxon>
        <taxon>Pseudonocardiales</taxon>
        <taxon>Pseudonocardiaceae</taxon>
        <taxon>Actinokineospora</taxon>
    </lineage>
</organism>
<dbReference type="GO" id="GO:0051537">
    <property type="term" value="F:2 iron, 2 sulfur cluster binding"/>
    <property type="evidence" value="ECO:0007669"/>
    <property type="project" value="InterPro"/>
</dbReference>
<dbReference type="STRING" id="1193682.BJP25_25600"/>
<accession>A0A1Q9LI41</accession>
<reference evidence="2 3" key="1">
    <citation type="submission" date="2016-10" db="EMBL/GenBank/DDBJ databases">
        <title>The Draft Genome Sequence of Actinokineospora bangkokensis 44EHWT reveals the biosynthetic pathway of antifungal compounds Thailandins with unusual extender unit butylmalonyl-CoA.</title>
        <authorList>
            <person name="Greule A."/>
            <person name="Intra B."/>
            <person name="Flemming S."/>
            <person name="Rommel M.G."/>
            <person name="Panbangred W."/>
            <person name="Bechthold A."/>
        </authorList>
    </citation>
    <scope>NUCLEOTIDE SEQUENCE [LARGE SCALE GENOMIC DNA]</scope>
    <source>
        <strain evidence="2 3">44EHW</strain>
    </source>
</reference>
<evidence type="ECO:0000259" key="1">
    <source>
        <dbReference type="Pfam" id="PF11575"/>
    </source>
</evidence>
<feature type="domain" description="Ferric siderophore reductase C-terminal" evidence="1">
    <location>
        <begin position="160"/>
        <end position="179"/>
    </location>
</feature>
<name>A0A1Q9LI41_9PSEU</name>
<gene>
    <name evidence="2" type="ORF">BJP25_25600</name>
</gene>
<comment type="caution">
    <text evidence="2">The sequence shown here is derived from an EMBL/GenBank/DDBJ whole genome shotgun (WGS) entry which is preliminary data.</text>
</comment>
<dbReference type="InterPro" id="IPR024726">
    <property type="entry name" value="FhuF_C"/>
</dbReference>
<sequence>MGVAELLVPGAARERIAASSDMHRTDDARVLGTLWWYSLSSVLLAPTVESLVVTGTALDPGAVTVYIHPDGRLLAARSDAVSPDPGRALAAVIGSFARLLADLLDTSERPFWAIASDSLANRVLWAGGTGETAVALARGVGASLPVPRFVSVRGHAVVRRSSCCLLYLAGSAKCTSCPRQEPAERERRLRAAFGG</sequence>